<comment type="caution">
    <text evidence="2">The sequence shown here is derived from an EMBL/GenBank/DDBJ whole genome shotgun (WGS) entry which is preliminary data.</text>
</comment>
<protein>
    <submittedName>
        <fullName evidence="2">Uncharacterized protein</fullName>
    </submittedName>
</protein>
<sequence length="116" mass="12494">MSPASRMDLLLAKAKPISDGGSDCGIMFLRSEGQRNVQLQPENREYVRATAVLPSSSEQKEGQEVLQVPGLRFLCNPWRGSCALAAHGDPQGSRDSPAAHGGPHARAREESEESSH</sequence>
<evidence type="ECO:0000256" key="1">
    <source>
        <dbReference type="SAM" id="MobiDB-lite"/>
    </source>
</evidence>
<organism evidence="2 3">
    <name type="scientific">Willisornis vidua</name>
    <name type="common">Xingu scale-backed antbird</name>
    <dbReference type="NCBI Taxonomy" id="1566151"/>
    <lineage>
        <taxon>Eukaryota</taxon>
        <taxon>Metazoa</taxon>
        <taxon>Chordata</taxon>
        <taxon>Craniata</taxon>
        <taxon>Vertebrata</taxon>
        <taxon>Euteleostomi</taxon>
        <taxon>Archelosauria</taxon>
        <taxon>Archosauria</taxon>
        <taxon>Dinosauria</taxon>
        <taxon>Saurischia</taxon>
        <taxon>Theropoda</taxon>
        <taxon>Coelurosauria</taxon>
        <taxon>Aves</taxon>
        <taxon>Neognathae</taxon>
        <taxon>Neoaves</taxon>
        <taxon>Telluraves</taxon>
        <taxon>Australaves</taxon>
        <taxon>Passeriformes</taxon>
        <taxon>Thamnophilidae</taxon>
        <taxon>Willisornis</taxon>
    </lineage>
</organism>
<reference evidence="2" key="1">
    <citation type="submission" date="2019-10" db="EMBL/GenBank/DDBJ databases">
        <authorList>
            <person name="Soares A.E.R."/>
            <person name="Aleixo A."/>
            <person name="Schneider P."/>
            <person name="Miyaki C.Y."/>
            <person name="Schneider M.P."/>
            <person name="Mello C."/>
            <person name="Vasconcelos A.T.R."/>
        </authorList>
    </citation>
    <scope>NUCLEOTIDE SEQUENCE</scope>
    <source>
        <tissue evidence="2">Muscle</tissue>
    </source>
</reference>
<proteinExistence type="predicted"/>
<dbReference type="Proteomes" id="UP001145742">
    <property type="component" value="Unassembled WGS sequence"/>
</dbReference>
<keyword evidence="3" id="KW-1185">Reference proteome</keyword>
<feature type="region of interest" description="Disordered" evidence="1">
    <location>
        <begin position="84"/>
        <end position="116"/>
    </location>
</feature>
<evidence type="ECO:0000313" key="2">
    <source>
        <dbReference type="EMBL" id="KAJ7421988.1"/>
    </source>
</evidence>
<feature type="compositionally biased region" description="Basic and acidic residues" evidence="1">
    <location>
        <begin position="106"/>
        <end position="116"/>
    </location>
</feature>
<gene>
    <name evidence="2" type="ORF">WISP_40145</name>
</gene>
<evidence type="ECO:0000313" key="3">
    <source>
        <dbReference type="Proteomes" id="UP001145742"/>
    </source>
</evidence>
<name>A0ABQ9DLP8_9PASS</name>
<dbReference type="EMBL" id="WHWB01033104">
    <property type="protein sequence ID" value="KAJ7421988.1"/>
    <property type="molecule type" value="Genomic_DNA"/>
</dbReference>
<accession>A0ABQ9DLP8</accession>